<organism evidence="1 2">
    <name type="scientific">Prochlorococcus marinus XMU1408</name>
    <dbReference type="NCBI Taxonomy" id="2213228"/>
    <lineage>
        <taxon>Bacteria</taxon>
        <taxon>Bacillati</taxon>
        <taxon>Cyanobacteriota</taxon>
        <taxon>Cyanophyceae</taxon>
        <taxon>Synechococcales</taxon>
        <taxon>Prochlorococcaceae</taxon>
        <taxon>Prochlorococcus</taxon>
    </lineage>
</organism>
<dbReference type="AlphaFoldDB" id="A0A318R282"/>
<reference evidence="1 2" key="1">
    <citation type="journal article" date="2018" name="Appl. Environ. Microbiol.">
        <title>Genome rearrangement shapes Prochlorococcus ecological adaptation.</title>
        <authorList>
            <person name="Yan W."/>
            <person name="Wei S."/>
            <person name="Wang Q."/>
            <person name="Xiao X."/>
            <person name="Zeng Q."/>
            <person name="Jiao N."/>
            <person name="Zhang R."/>
        </authorList>
    </citation>
    <scope>NUCLEOTIDE SEQUENCE [LARGE SCALE GENOMIC DNA]</scope>
    <source>
        <strain evidence="1 2">XMU1408</strain>
    </source>
</reference>
<sequence>MDKKRSQLNIQIDPELLIELKTEAIKNGKTLSGFVTELLEQSPNKGSEEILEQRLLRVEKEIKLIKNISLERAVQDNTPKTIFSDSGAKIYGEVAKELFEFYRKEKKLTLKAAFAELSRCLENYDSQPELVFNLLSGDHELSGKEMTDAYRNGSCGMRSALSDWTQSSLEPLNEAFLNAVEPKNLV</sequence>
<proteinExistence type="predicted"/>
<dbReference type="Gene3D" id="1.10.1220.10">
    <property type="entry name" value="Met repressor-like"/>
    <property type="match status" value="1"/>
</dbReference>
<name>A0A318R282_PROMR</name>
<dbReference type="InterPro" id="IPR013321">
    <property type="entry name" value="Arc_rbn_hlx_hlx"/>
</dbReference>
<gene>
    <name evidence="1" type="ORF">DNJ73_06510</name>
</gene>
<protein>
    <submittedName>
        <fullName evidence="1">Uncharacterized protein</fullName>
    </submittedName>
</protein>
<comment type="caution">
    <text evidence="1">The sequence shown here is derived from an EMBL/GenBank/DDBJ whole genome shotgun (WGS) entry which is preliminary data.</text>
</comment>
<dbReference type="EMBL" id="QJUE01000005">
    <property type="protein sequence ID" value="PYE01081.1"/>
    <property type="molecule type" value="Genomic_DNA"/>
</dbReference>
<dbReference type="Proteomes" id="UP000247807">
    <property type="component" value="Unassembled WGS sequence"/>
</dbReference>
<evidence type="ECO:0000313" key="1">
    <source>
        <dbReference type="EMBL" id="PYE01081.1"/>
    </source>
</evidence>
<dbReference type="RefSeq" id="WP_158466910.1">
    <property type="nucleotide sequence ID" value="NZ_QJUE01000005.1"/>
</dbReference>
<dbReference type="GO" id="GO:0006355">
    <property type="term" value="P:regulation of DNA-templated transcription"/>
    <property type="evidence" value="ECO:0007669"/>
    <property type="project" value="InterPro"/>
</dbReference>
<accession>A0A318R282</accession>
<dbReference type="OrthoDB" id="540999at2"/>
<evidence type="ECO:0000313" key="2">
    <source>
        <dbReference type="Proteomes" id="UP000247807"/>
    </source>
</evidence>